<reference evidence="1" key="1">
    <citation type="submission" date="2022-07" db="EMBL/GenBank/DDBJ databases">
        <title>Phylogenomic reconstructions and comparative analyses of Kickxellomycotina fungi.</title>
        <authorList>
            <person name="Reynolds N.K."/>
            <person name="Stajich J.E."/>
            <person name="Barry K."/>
            <person name="Grigoriev I.V."/>
            <person name="Crous P."/>
            <person name="Smith M.E."/>
        </authorList>
    </citation>
    <scope>NUCLEOTIDE SEQUENCE</scope>
    <source>
        <strain evidence="1">NRRL 5244</strain>
    </source>
</reference>
<accession>A0ACC1J776</accession>
<gene>
    <name evidence="1" type="ORF">FBU59_003949</name>
</gene>
<comment type="caution">
    <text evidence="1">The sequence shown here is derived from an EMBL/GenBank/DDBJ whole genome shotgun (WGS) entry which is preliminary data.</text>
</comment>
<dbReference type="Proteomes" id="UP001150603">
    <property type="component" value="Unassembled WGS sequence"/>
</dbReference>
<organism evidence="1 2">
    <name type="scientific">Linderina macrospora</name>
    <dbReference type="NCBI Taxonomy" id="4868"/>
    <lineage>
        <taxon>Eukaryota</taxon>
        <taxon>Fungi</taxon>
        <taxon>Fungi incertae sedis</taxon>
        <taxon>Zoopagomycota</taxon>
        <taxon>Kickxellomycotina</taxon>
        <taxon>Kickxellomycetes</taxon>
        <taxon>Kickxellales</taxon>
        <taxon>Kickxellaceae</taxon>
        <taxon>Linderina</taxon>
    </lineage>
</organism>
<protein>
    <submittedName>
        <fullName evidence="1">Uncharacterized protein</fullName>
    </submittedName>
</protein>
<keyword evidence="2" id="KW-1185">Reference proteome</keyword>
<evidence type="ECO:0000313" key="2">
    <source>
        <dbReference type="Proteomes" id="UP001150603"/>
    </source>
</evidence>
<name>A0ACC1J776_9FUNG</name>
<sequence length="393" mass="42646">MLTNRQAFVSASCFDLDKLKEVDDITRYTVALDAGGSPNSKDVFKVDKAVLNPQYDKTTYASNLAIISFNSQTKVKWNSTIDVLPTELTDHAYVRRSLSDVSKQTWNTPMVANGSIDEEGCEAASVQYKSNRDDLWCSTMAVASPVNGTCTVPYGVVYGIVKSDIVLTAIYSHSAVYGNNTCGGAKTYNYYTVLNNFLEWAKTVVTSPIATFSTTGEASTVKDEWYGFENATASNPKGVSLISGDLYSRNGRVDANSTSTVSTSTGNEDNDDGELASVEPSSSPQPSSAAQASDSSDTLKKGQIIGMAVGIPLGMIVLMVALFFLYKRWQRHKKTVSWDPSNEANTMRAMELDFGQPSMPAMPASPNAPRPRPPTYASTEGEEFTFFSFARKG</sequence>
<proteinExistence type="predicted"/>
<evidence type="ECO:0000313" key="1">
    <source>
        <dbReference type="EMBL" id="KAJ1939973.1"/>
    </source>
</evidence>
<dbReference type="EMBL" id="JANBPW010002680">
    <property type="protein sequence ID" value="KAJ1939973.1"/>
    <property type="molecule type" value="Genomic_DNA"/>
</dbReference>